<keyword evidence="1" id="KW-0732">Signal</keyword>
<organism evidence="2 3">
    <name type="scientific">Archangium minus</name>
    <dbReference type="NCBI Taxonomy" id="83450"/>
    <lineage>
        <taxon>Bacteria</taxon>
        <taxon>Pseudomonadati</taxon>
        <taxon>Myxococcota</taxon>
        <taxon>Myxococcia</taxon>
        <taxon>Myxococcales</taxon>
        <taxon>Cystobacterineae</taxon>
        <taxon>Archangiaceae</taxon>
        <taxon>Archangium</taxon>
    </lineage>
</organism>
<name>A0ABY9WGH3_9BACT</name>
<evidence type="ECO:0000313" key="2">
    <source>
        <dbReference type="EMBL" id="WNG42723.1"/>
    </source>
</evidence>
<keyword evidence="3" id="KW-1185">Reference proteome</keyword>
<protein>
    <submittedName>
        <fullName evidence="2">DUF4331 domain-containing protein</fullName>
    </submittedName>
</protein>
<feature type="chain" id="PRO_5046645010" evidence="1">
    <location>
        <begin position="27"/>
        <end position="522"/>
    </location>
</feature>
<accession>A0ABY9WGH3</accession>
<sequence>MLKLNPRAAIAVLMVATLALSPGAFAASHREAPITALDHKADITDFFAFVSYDNPDKVTFILNVDPLLEPSNGPNYFPFDPNILYTIKIDNNHDAVEDVWFELRFATEIRLPNVFTGYVGAGSGIAAPGNSPPPVAPGTPIVPPAITALDGPGSEGLSLRQRYSVTLARRGPDNSVKRTRLGEHMRLFALPSNVGPRTMPDYASLSRQALYRVGQDVRVFAGTVEDPFWIDLGAAFDSLNFRSTGFTQPGVLTDAQDADDTRNFASDAVSGFNVNAIAIEVPISLLTCDGKKHAASEPKATIGVWGTTSRPRVTIRRKPGERGDESLAGGGWRQVQRMGNPLINELLVGTGFKDRFSIDQPRNDSQFAPFFLDPLLARVLNAVYGFDIPAPPRTDLLPLVTYAPPIAAAGTPAGPVADLLRLNTGVPPTPVGKQKRLGLLAGDPAGFPNGRRLGDDVTDISERAVAGVLNPKFNKAPNNRLGDGVNTNDAPYRNTFPYLGLAWSGRNHRHLDPGEPGGGPVN</sequence>
<reference evidence="2 3" key="1">
    <citation type="submission" date="2019-08" db="EMBL/GenBank/DDBJ databases">
        <title>Archangium and Cystobacter genomes.</title>
        <authorList>
            <person name="Chen I.-C.K."/>
            <person name="Wielgoss S."/>
        </authorList>
    </citation>
    <scope>NUCLEOTIDE SEQUENCE [LARGE SCALE GENOMIC DNA]</scope>
    <source>
        <strain evidence="2 3">Cbm 6</strain>
    </source>
</reference>
<evidence type="ECO:0000256" key="1">
    <source>
        <dbReference type="SAM" id="SignalP"/>
    </source>
</evidence>
<dbReference type="RefSeq" id="WP_395812729.1">
    <property type="nucleotide sequence ID" value="NZ_CP043494.1"/>
</dbReference>
<dbReference type="EMBL" id="CP043494">
    <property type="protein sequence ID" value="WNG42723.1"/>
    <property type="molecule type" value="Genomic_DNA"/>
</dbReference>
<evidence type="ECO:0000313" key="3">
    <source>
        <dbReference type="Proteomes" id="UP001611383"/>
    </source>
</evidence>
<feature type="signal peptide" evidence="1">
    <location>
        <begin position="1"/>
        <end position="26"/>
    </location>
</feature>
<dbReference type="InterPro" id="IPR025566">
    <property type="entry name" value="DUF4331"/>
</dbReference>
<gene>
    <name evidence="2" type="ORF">F0U60_00395</name>
</gene>
<dbReference type="Proteomes" id="UP001611383">
    <property type="component" value="Chromosome"/>
</dbReference>
<dbReference type="Pfam" id="PF14224">
    <property type="entry name" value="DUF4331"/>
    <property type="match status" value="1"/>
</dbReference>
<proteinExistence type="predicted"/>